<name>A0ABP3UEY8_9CLOT</name>
<evidence type="ECO:0000256" key="2">
    <source>
        <dbReference type="ARBA" id="ARBA00022448"/>
    </source>
</evidence>
<feature type="transmembrane region" description="Helical" evidence="7">
    <location>
        <begin position="159"/>
        <end position="183"/>
    </location>
</feature>
<keyword evidence="3" id="KW-1003">Cell membrane</keyword>
<feature type="transmembrane region" description="Helical" evidence="7">
    <location>
        <begin position="107"/>
        <end position="126"/>
    </location>
</feature>
<keyword evidence="10" id="KW-1185">Reference proteome</keyword>
<keyword evidence="4 7" id="KW-0812">Transmembrane</keyword>
<dbReference type="InterPro" id="IPR000515">
    <property type="entry name" value="MetI-like"/>
</dbReference>
<dbReference type="RefSeq" id="WP_343757826.1">
    <property type="nucleotide sequence ID" value="NZ_BAAACG010000001.1"/>
</dbReference>
<evidence type="ECO:0000256" key="7">
    <source>
        <dbReference type="RuleBase" id="RU363032"/>
    </source>
</evidence>
<dbReference type="PANTHER" id="PTHR43227">
    <property type="entry name" value="BLL4140 PROTEIN"/>
    <property type="match status" value="1"/>
</dbReference>
<comment type="similarity">
    <text evidence="7">Belongs to the binding-protein-dependent transport system permease family.</text>
</comment>
<sequence>MRNIKKNSTIYLFVLPAILYLMIFIFYPLFRGMIISFQKYGIGGSNGFVGFENYINVIKDKTFITSVVNTLMISFGILIIGFSFPILVALGLNQITNKYFKKFSQSIVYIPHLLSWVVILGLWMNILSTDGIINSFLKNFGVIDKSITFFSKESFARPLIVLMTIWKDMGYTSIIYLASLVTINPNLYEAADIDGATMIHKVRYIILPHLVPTMKVVFLITLMGVLRTFDSVFIMSNGMIADKIRTAIVYTYEKGILKFDLGLATAGAILIFLGTMFFTVLTKKIIKYND</sequence>
<evidence type="ECO:0000256" key="6">
    <source>
        <dbReference type="ARBA" id="ARBA00023136"/>
    </source>
</evidence>
<feature type="domain" description="ABC transmembrane type-1" evidence="8">
    <location>
        <begin position="67"/>
        <end position="282"/>
    </location>
</feature>
<keyword evidence="5 7" id="KW-1133">Transmembrane helix</keyword>
<dbReference type="Pfam" id="PF00528">
    <property type="entry name" value="BPD_transp_1"/>
    <property type="match status" value="1"/>
</dbReference>
<dbReference type="InterPro" id="IPR035906">
    <property type="entry name" value="MetI-like_sf"/>
</dbReference>
<evidence type="ECO:0000256" key="3">
    <source>
        <dbReference type="ARBA" id="ARBA00022475"/>
    </source>
</evidence>
<comment type="caution">
    <text evidence="9">The sequence shown here is derived from an EMBL/GenBank/DDBJ whole genome shotgun (WGS) entry which is preliminary data.</text>
</comment>
<evidence type="ECO:0000313" key="10">
    <source>
        <dbReference type="Proteomes" id="UP001501510"/>
    </source>
</evidence>
<dbReference type="InterPro" id="IPR050809">
    <property type="entry name" value="UgpAE/MalFG_permease"/>
</dbReference>
<gene>
    <name evidence="9" type="ORF">GCM10008906_01480</name>
</gene>
<dbReference type="EMBL" id="BAAACG010000001">
    <property type="protein sequence ID" value="GAA0732171.1"/>
    <property type="molecule type" value="Genomic_DNA"/>
</dbReference>
<dbReference type="CDD" id="cd06261">
    <property type="entry name" value="TM_PBP2"/>
    <property type="match status" value="1"/>
</dbReference>
<keyword evidence="6 7" id="KW-0472">Membrane</keyword>
<evidence type="ECO:0000256" key="1">
    <source>
        <dbReference type="ARBA" id="ARBA00004651"/>
    </source>
</evidence>
<organism evidence="9 10">
    <name type="scientific">Clostridium oceanicum</name>
    <dbReference type="NCBI Taxonomy" id="1543"/>
    <lineage>
        <taxon>Bacteria</taxon>
        <taxon>Bacillati</taxon>
        <taxon>Bacillota</taxon>
        <taxon>Clostridia</taxon>
        <taxon>Eubacteriales</taxon>
        <taxon>Clostridiaceae</taxon>
        <taxon>Clostridium</taxon>
    </lineage>
</organism>
<dbReference type="Gene3D" id="1.10.3720.10">
    <property type="entry name" value="MetI-like"/>
    <property type="match status" value="1"/>
</dbReference>
<evidence type="ECO:0000256" key="5">
    <source>
        <dbReference type="ARBA" id="ARBA00022989"/>
    </source>
</evidence>
<feature type="transmembrane region" description="Helical" evidence="7">
    <location>
        <begin position="71"/>
        <end position="95"/>
    </location>
</feature>
<feature type="transmembrane region" description="Helical" evidence="7">
    <location>
        <begin position="204"/>
        <end position="226"/>
    </location>
</feature>
<accession>A0ABP3UEY8</accession>
<protein>
    <submittedName>
        <fullName evidence="9">Sugar ABC transporter permease</fullName>
    </submittedName>
</protein>
<evidence type="ECO:0000259" key="8">
    <source>
        <dbReference type="PROSITE" id="PS50928"/>
    </source>
</evidence>
<proteinExistence type="inferred from homology"/>
<evidence type="ECO:0000313" key="9">
    <source>
        <dbReference type="EMBL" id="GAA0732171.1"/>
    </source>
</evidence>
<dbReference type="PROSITE" id="PS50928">
    <property type="entry name" value="ABC_TM1"/>
    <property type="match status" value="1"/>
</dbReference>
<reference evidence="10" key="1">
    <citation type="journal article" date="2019" name="Int. J. Syst. Evol. Microbiol.">
        <title>The Global Catalogue of Microorganisms (GCM) 10K type strain sequencing project: providing services to taxonomists for standard genome sequencing and annotation.</title>
        <authorList>
            <consortium name="The Broad Institute Genomics Platform"/>
            <consortium name="The Broad Institute Genome Sequencing Center for Infectious Disease"/>
            <person name="Wu L."/>
            <person name="Ma J."/>
        </authorList>
    </citation>
    <scope>NUCLEOTIDE SEQUENCE [LARGE SCALE GENOMIC DNA]</scope>
    <source>
        <strain evidence="10">JCM 1407</strain>
    </source>
</reference>
<dbReference type="SUPFAM" id="SSF161098">
    <property type="entry name" value="MetI-like"/>
    <property type="match status" value="1"/>
</dbReference>
<keyword evidence="2 7" id="KW-0813">Transport</keyword>
<dbReference type="PANTHER" id="PTHR43227:SF7">
    <property type="entry name" value="ARABINOOLIGOSACCHARIDES TRANSPORT SYSTEM PERMEASE PROTEIN ARAP"/>
    <property type="match status" value="1"/>
</dbReference>
<comment type="subcellular location">
    <subcellularLocation>
        <location evidence="1 7">Cell membrane</location>
        <topology evidence="1 7">Multi-pass membrane protein</topology>
    </subcellularLocation>
</comment>
<feature type="transmembrane region" description="Helical" evidence="7">
    <location>
        <begin position="12"/>
        <end position="30"/>
    </location>
</feature>
<dbReference type="Proteomes" id="UP001501510">
    <property type="component" value="Unassembled WGS sequence"/>
</dbReference>
<evidence type="ECO:0000256" key="4">
    <source>
        <dbReference type="ARBA" id="ARBA00022692"/>
    </source>
</evidence>
<feature type="transmembrane region" description="Helical" evidence="7">
    <location>
        <begin position="261"/>
        <end position="281"/>
    </location>
</feature>